<evidence type="ECO:0000256" key="10">
    <source>
        <dbReference type="ARBA" id="ARBA00023242"/>
    </source>
</evidence>
<organism evidence="13 14">
    <name type="scientific">Fusarium ambrosium</name>
    <dbReference type="NCBI Taxonomy" id="131363"/>
    <lineage>
        <taxon>Eukaryota</taxon>
        <taxon>Fungi</taxon>
        <taxon>Dikarya</taxon>
        <taxon>Ascomycota</taxon>
        <taxon>Pezizomycotina</taxon>
        <taxon>Sordariomycetes</taxon>
        <taxon>Hypocreomycetidae</taxon>
        <taxon>Hypocreales</taxon>
        <taxon>Nectriaceae</taxon>
        <taxon>Fusarium</taxon>
        <taxon>Fusarium solani species complex</taxon>
    </lineage>
</organism>
<dbReference type="GO" id="GO:0008237">
    <property type="term" value="F:metallopeptidase activity"/>
    <property type="evidence" value="ECO:0007669"/>
    <property type="project" value="UniProtKB-KW"/>
</dbReference>
<keyword evidence="9" id="KW-1015">Disulfide bond</keyword>
<dbReference type="GO" id="GO:0006508">
    <property type="term" value="P:proteolysis"/>
    <property type="evidence" value="ECO:0007669"/>
    <property type="project" value="UniProtKB-KW"/>
</dbReference>
<dbReference type="EMBL" id="NIZV01000325">
    <property type="protein sequence ID" value="RSL94265.1"/>
    <property type="molecule type" value="Genomic_DNA"/>
</dbReference>
<evidence type="ECO:0000256" key="6">
    <source>
        <dbReference type="ARBA" id="ARBA00022801"/>
    </source>
</evidence>
<dbReference type="CDD" id="cd00067">
    <property type="entry name" value="GAL4"/>
    <property type="match status" value="1"/>
</dbReference>
<comment type="function">
    <text evidence="1">Secreted metalloproteinase that allows assimilation of proteinaceous substrates.</text>
</comment>
<keyword evidence="6" id="KW-0378">Hydrolase</keyword>
<evidence type="ECO:0000256" key="5">
    <source>
        <dbReference type="ARBA" id="ARBA00022729"/>
    </source>
</evidence>
<proteinExistence type="inferred from homology"/>
<keyword evidence="4" id="KW-0479">Metal-binding</keyword>
<dbReference type="PANTHER" id="PTHR47466">
    <property type="match status" value="1"/>
</dbReference>
<evidence type="ECO:0000259" key="11">
    <source>
        <dbReference type="Pfam" id="PF05572"/>
    </source>
</evidence>
<dbReference type="InterPro" id="IPR001138">
    <property type="entry name" value="Zn2Cys6_DnaBD"/>
</dbReference>
<evidence type="ECO:0000256" key="3">
    <source>
        <dbReference type="ARBA" id="ARBA00022670"/>
    </source>
</evidence>
<gene>
    <name evidence="13" type="ORF">CDV31_014395</name>
</gene>
<name>A0A428SWT5_9HYPO</name>
<comment type="similarity">
    <text evidence="2">Belongs to the peptidase M43B family.</text>
</comment>
<sequence length="773" mass="86391">MRKKCDECRPECSRCKEHGKDCIYDPVRPRRRYKTRAASSGASPLQLGDGLAKDVWGIDLTPETCPAICQIMSSPVVDSPIFDAADPPAFSEWNTEPISLVSQTCPEPCLGYPAFCDFSNLAEQRLLLAHFDCVMYELLTPSPGDTNPFQELILPLFLENTALLNGVDALLGMSAPLWPTLHRIAQLLDLRMEFQVAKERKENSKAAVLREELRISADAIQYSLENWDPHLGVDLVDAPEVLGGQSAIHSALSYRHSSLVYLFRTIHKYPGSHIQVQSHVRASLKHCNDALSAADPPGTLLWPLFVAACEAISVGDRILADKAFLTLSKRQDMGNVNKAWDRTIWEFCTNLANAVKESDYPVWTRSNDFRRVDAAHTSYNEKMRKSEGANLDFIGLDPYSNDVKAIFKFSHTTAFNGWNYATGSNLPMIMKNGGQYTNLDHLILASLAGGSLYNVYDLMSTDPHGIGRNLINKVWNTSMRAPLLATHPNLLLFDTMRGIFAVLTGLSAALAAAEPSSVRCRSEPSEAFRAESETLHMCTKRESPYAIRNESRLLLDAYFHVVTATPNEITEDQLHQQINVLNDNFAPHDIQFRLRGIDWTLNATWANNTYDYWMKKELHKGDYKTLNVYFISRMNGGGLGECTFPENSTIPTFDITRFMDGCTVDAQTVPGGTRKDANLGKTTTHEVGHWFGLYHTFYGGCDFGDAIDDTPAQAEAGSPEVGCAEPRDTCPDQPGNDPMFNYMDYTGDACYREFTLGQRARMFENFYAYRANV</sequence>
<dbReference type="GO" id="GO:0008270">
    <property type="term" value="F:zinc ion binding"/>
    <property type="evidence" value="ECO:0007669"/>
    <property type="project" value="InterPro"/>
</dbReference>
<dbReference type="PANTHER" id="PTHR47466:SF1">
    <property type="entry name" value="METALLOPROTEASE MEP1 (AFU_ORTHOLOGUE AFUA_1G07730)-RELATED"/>
    <property type="match status" value="1"/>
</dbReference>
<feature type="domain" description="DUF4978" evidence="12">
    <location>
        <begin position="351"/>
        <end position="461"/>
    </location>
</feature>
<comment type="caution">
    <text evidence="13">The sequence shown here is derived from an EMBL/GenBank/DDBJ whole genome shotgun (WGS) entry which is preliminary data.</text>
</comment>
<evidence type="ECO:0008006" key="15">
    <source>
        <dbReference type="Google" id="ProtNLM"/>
    </source>
</evidence>
<protein>
    <recommendedName>
        <fullName evidence="15">Zn(2)-C6 fungal-type domain-containing protein</fullName>
    </recommendedName>
</protein>
<feature type="domain" description="Peptidase M43 pregnancy-associated plasma-A" evidence="11">
    <location>
        <begin position="674"/>
        <end position="764"/>
    </location>
</feature>
<evidence type="ECO:0000256" key="1">
    <source>
        <dbReference type="ARBA" id="ARBA00003174"/>
    </source>
</evidence>
<accession>A0A428SWT5</accession>
<keyword evidence="5" id="KW-0732">Signal</keyword>
<dbReference type="InterPro" id="IPR032504">
    <property type="entry name" value="DUF4978"/>
</dbReference>
<keyword evidence="7" id="KW-0862">Zinc</keyword>
<evidence type="ECO:0000313" key="14">
    <source>
        <dbReference type="Proteomes" id="UP000288429"/>
    </source>
</evidence>
<dbReference type="InterPro" id="IPR024079">
    <property type="entry name" value="MetalloPept_cat_dom_sf"/>
</dbReference>
<evidence type="ECO:0000256" key="2">
    <source>
        <dbReference type="ARBA" id="ARBA00008721"/>
    </source>
</evidence>
<keyword evidence="10" id="KW-0539">Nucleus</keyword>
<keyword evidence="3" id="KW-0645">Protease</keyword>
<dbReference type="AlphaFoldDB" id="A0A428SWT5"/>
<dbReference type="CDD" id="cd04275">
    <property type="entry name" value="ZnMc_pappalysin_like"/>
    <property type="match status" value="1"/>
</dbReference>
<evidence type="ECO:0000256" key="8">
    <source>
        <dbReference type="ARBA" id="ARBA00023049"/>
    </source>
</evidence>
<evidence type="ECO:0000256" key="9">
    <source>
        <dbReference type="ARBA" id="ARBA00023157"/>
    </source>
</evidence>
<evidence type="ECO:0000313" key="13">
    <source>
        <dbReference type="EMBL" id="RSL94265.1"/>
    </source>
</evidence>
<dbReference type="Pfam" id="PF16349">
    <property type="entry name" value="DUF4978"/>
    <property type="match status" value="1"/>
</dbReference>
<dbReference type="Pfam" id="PF05572">
    <property type="entry name" value="Peptidase_M43"/>
    <property type="match status" value="1"/>
</dbReference>
<dbReference type="InterPro" id="IPR008754">
    <property type="entry name" value="Peptidase_M43"/>
</dbReference>
<keyword evidence="8" id="KW-0482">Metalloprotease</keyword>
<evidence type="ECO:0000256" key="4">
    <source>
        <dbReference type="ARBA" id="ARBA00022723"/>
    </source>
</evidence>
<keyword evidence="14" id="KW-1185">Reference proteome</keyword>
<reference evidence="13 14" key="1">
    <citation type="submission" date="2017-06" db="EMBL/GenBank/DDBJ databases">
        <title>Cmopartive genomic analysis of Ambrosia Fusariam Clade fungi.</title>
        <authorList>
            <person name="Stajich J.E."/>
            <person name="Carrillo J."/>
            <person name="Kijimoto T."/>
            <person name="Eskalen A."/>
            <person name="O'Donnell K."/>
            <person name="Kasson M."/>
        </authorList>
    </citation>
    <scope>NUCLEOTIDE SEQUENCE [LARGE SCALE GENOMIC DNA]</scope>
    <source>
        <strain evidence="13 14">NRRL 20438</strain>
    </source>
</reference>
<dbReference type="Proteomes" id="UP000288429">
    <property type="component" value="Unassembled WGS sequence"/>
</dbReference>
<dbReference type="Pfam" id="PF11951">
    <property type="entry name" value="Fungal_trans_2"/>
    <property type="match status" value="1"/>
</dbReference>
<dbReference type="Gene3D" id="3.40.390.10">
    <property type="entry name" value="Collagenase (Catalytic Domain)"/>
    <property type="match status" value="1"/>
</dbReference>
<evidence type="ECO:0000259" key="12">
    <source>
        <dbReference type="Pfam" id="PF16349"/>
    </source>
</evidence>
<evidence type="ECO:0000256" key="7">
    <source>
        <dbReference type="ARBA" id="ARBA00022833"/>
    </source>
</evidence>
<dbReference type="GO" id="GO:0000981">
    <property type="term" value="F:DNA-binding transcription factor activity, RNA polymerase II-specific"/>
    <property type="evidence" value="ECO:0007669"/>
    <property type="project" value="InterPro"/>
</dbReference>
<dbReference type="SUPFAM" id="SSF55486">
    <property type="entry name" value="Metalloproteases ('zincins'), catalytic domain"/>
    <property type="match status" value="1"/>
</dbReference>
<dbReference type="InterPro" id="IPR021858">
    <property type="entry name" value="Fun_TF"/>
</dbReference>